<dbReference type="Pfam" id="PF07409">
    <property type="entry name" value="GP46"/>
    <property type="match status" value="1"/>
</dbReference>
<dbReference type="InterPro" id="IPR010877">
    <property type="entry name" value="Phage_Mu_Gp46"/>
</dbReference>
<evidence type="ECO:0000313" key="1">
    <source>
        <dbReference type="EMBL" id="VFK58500.1"/>
    </source>
</evidence>
<evidence type="ECO:0000313" key="3">
    <source>
        <dbReference type="EMBL" id="VFK67360.1"/>
    </source>
</evidence>
<name>A0A450ZXH2_9GAMM</name>
<reference evidence="1" key="1">
    <citation type="submission" date="2019-02" db="EMBL/GenBank/DDBJ databases">
        <authorList>
            <person name="Gruber-Vodicka R. H."/>
            <person name="Seah K. B. B."/>
        </authorList>
    </citation>
    <scope>NUCLEOTIDE SEQUENCE</scope>
    <source>
        <strain evidence="2">BECK_BY1</strain>
        <strain evidence="3">BECK_BY2</strain>
        <strain evidence="1">BECK_BY3</strain>
    </source>
</reference>
<gene>
    <name evidence="2" type="ORF">BECKTUN1418D_GA0071000_11564</name>
    <name evidence="3" type="ORF">BECKTUN1418E_GA0071001_11438</name>
    <name evidence="1" type="ORF">BECKTUN1418F_GA0071002_11458</name>
</gene>
<sequence length="90" mass="9765">MLKLIQTDCGVFDLASDDAMDDANAAAATLIFAALFTDAESPTSRVTDSYDRRGWWADAEAGTGLWHVRRQPLDDAARREALESVAYGLG</sequence>
<organism evidence="1">
    <name type="scientific">Candidatus Kentrum sp. TUN</name>
    <dbReference type="NCBI Taxonomy" id="2126343"/>
    <lineage>
        <taxon>Bacteria</taxon>
        <taxon>Pseudomonadati</taxon>
        <taxon>Pseudomonadota</taxon>
        <taxon>Gammaproteobacteria</taxon>
        <taxon>Candidatus Kentrum</taxon>
    </lineage>
</organism>
<proteinExistence type="predicted"/>
<evidence type="ECO:0000313" key="2">
    <source>
        <dbReference type="EMBL" id="VFK61620.1"/>
    </source>
</evidence>
<accession>A0A450ZXH2</accession>
<dbReference type="EMBL" id="CAADFX010000156">
    <property type="protein sequence ID" value="VFK61620.1"/>
    <property type="molecule type" value="Genomic_DNA"/>
</dbReference>
<dbReference type="EMBL" id="CAADFY010000145">
    <property type="protein sequence ID" value="VFK58500.1"/>
    <property type="molecule type" value="Genomic_DNA"/>
</dbReference>
<protein>
    <submittedName>
        <fullName evidence="1">Phage protein GP46</fullName>
    </submittedName>
</protein>
<dbReference type="EMBL" id="CAADFV010000143">
    <property type="protein sequence ID" value="VFK67360.1"/>
    <property type="molecule type" value="Genomic_DNA"/>
</dbReference>
<dbReference type="AlphaFoldDB" id="A0A450ZXH2"/>